<keyword evidence="2" id="KW-1185">Reference proteome</keyword>
<dbReference type="Proteomes" id="UP000184304">
    <property type="component" value="Unassembled WGS sequence"/>
</dbReference>
<dbReference type="AlphaFoldDB" id="A0A1L9NF15"/>
<dbReference type="EMBL" id="KV878181">
    <property type="protein sequence ID" value="OJI87868.1"/>
    <property type="molecule type" value="Genomic_DNA"/>
</dbReference>
<dbReference type="VEuPathDB" id="FungiDB:ASPTUDRAFT_80964"/>
<proteinExistence type="predicted"/>
<name>A0A1L9NF15_ASPTC</name>
<dbReference type="OrthoDB" id="2821964at2759"/>
<dbReference type="OMA" id="CEIGATM"/>
<protein>
    <recommendedName>
        <fullName evidence="3">ABA 3 protein</fullName>
    </recommendedName>
</protein>
<dbReference type="STRING" id="767770.A0A1L9NF15"/>
<gene>
    <name evidence="1" type="ORF">ASPTUDRAFT_80964</name>
</gene>
<evidence type="ECO:0000313" key="1">
    <source>
        <dbReference type="EMBL" id="OJI87868.1"/>
    </source>
</evidence>
<accession>A0A1L9NF15</accession>
<organism evidence="1 2">
    <name type="scientific">Aspergillus tubingensis (strain CBS 134.48)</name>
    <dbReference type="NCBI Taxonomy" id="767770"/>
    <lineage>
        <taxon>Eukaryota</taxon>
        <taxon>Fungi</taxon>
        <taxon>Dikarya</taxon>
        <taxon>Ascomycota</taxon>
        <taxon>Pezizomycotina</taxon>
        <taxon>Eurotiomycetes</taxon>
        <taxon>Eurotiomycetidae</taxon>
        <taxon>Eurotiales</taxon>
        <taxon>Aspergillaceae</taxon>
        <taxon>Aspergillus</taxon>
        <taxon>Aspergillus subgen. Circumdati</taxon>
    </lineage>
</organism>
<evidence type="ECO:0008006" key="3">
    <source>
        <dbReference type="Google" id="ProtNLM"/>
    </source>
</evidence>
<sequence length="351" mass="40534">MAIHNKWFYPSDIAHDLNDVDLPTEVKVEILARAWEYTRCRYVAFMRLITISVISEFRKDLVDVVAGPRVLGYNLDDILHNLFHDKPGHQAMVLEFKSFLLVTSEKTSHRRFNSETFRRYVNALVGSPQQWFRMRDCDALARFTIAAGLACNDLLDTWYTDAQYNILCEIGATMYDAVAFFKHQSEGETNSTFAYMPEDERISAFHGVRQVLWALDVAMADMPGHAIVTNFLRNVGGPILMTMRRYRFVEEGLTIGKTESEEIINETRQNSKLWNRLDAGSATSLDIKHYHMLLFPAQKCTQCVYRKAYGAQRAHCFGGVELCSQCRDEWGQYLKTLPERTKQAFPDLPWR</sequence>
<reference evidence="2" key="1">
    <citation type="journal article" date="2017" name="Genome Biol.">
        <title>Comparative genomics reveals high biological diversity and specific adaptations in the industrially and medically important fungal genus Aspergillus.</title>
        <authorList>
            <person name="de Vries R.P."/>
            <person name="Riley R."/>
            <person name="Wiebenga A."/>
            <person name="Aguilar-Osorio G."/>
            <person name="Amillis S."/>
            <person name="Uchima C.A."/>
            <person name="Anderluh G."/>
            <person name="Asadollahi M."/>
            <person name="Askin M."/>
            <person name="Barry K."/>
            <person name="Battaglia E."/>
            <person name="Bayram O."/>
            <person name="Benocci T."/>
            <person name="Braus-Stromeyer S.A."/>
            <person name="Caldana C."/>
            <person name="Canovas D."/>
            <person name="Cerqueira G.C."/>
            <person name="Chen F."/>
            <person name="Chen W."/>
            <person name="Choi C."/>
            <person name="Clum A."/>
            <person name="Dos Santos R.A."/>
            <person name="Damasio A.R."/>
            <person name="Diallinas G."/>
            <person name="Emri T."/>
            <person name="Fekete E."/>
            <person name="Flipphi M."/>
            <person name="Freyberg S."/>
            <person name="Gallo A."/>
            <person name="Gournas C."/>
            <person name="Habgood R."/>
            <person name="Hainaut M."/>
            <person name="Harispe M.L."/>
            <person name="Henrissat B."/>
            <person name="Hilden K.S."/>
            <person name="Hope R."/>
            <person name="Hossain A."/>
            <person name="Karabika E."/>
            <person name="Karaffa L."/>
            <person name="Karanyi Z."/>
            <person name="Krasevec N."/>
            <person name="Kuo A."/>
            <person name="Kusch H."/>
            <person name="LaButti K."/>
            <person name="Lagendijk E.L."/>
            <person name="Lapidus A."/>
            <person name="Levasseur A."/>
            <person name="Lindquist E."/>
            <person name="Lipzen A."/>
            <person name="Logrieco A.F."/>
            <person name="MacCabe A."/>
            <person name="Maekelae M.R."/>
            <person name="Malavazi I."/>
            <person name="Melin P."/>
            <person name="Meyer V."/>
            <person name="Mielnichuk N."/>
            <person name="Miskei M."/>
            <person name="Molnar A.P."/>
            <person name="Mule G."/>
            <person name="Ngan C.Y."/>
            <person name="Orejas M."/>
            <person name="Orosz E."/>
            <person name="Ouedraogo J.P."/>
            <person name="Overkamp K.M."/>
            <person name="Park H.-S."/>
            <person name="Perrone G."/>
            <person name="Piumi F."/>
            <person name="Punt P.J."/>
            <person name="Ram A.F."/>
            <person name="Ramon A."/>
            <person name="Rauscher S."/>
            <person name="Record E."/>
            <person name="Riano-Pachon D.M."/>
            <person name="Robert V."/>
            <person name="Roehrig J."/>
            <person name="Ruller R."/>
            <person name="Salamov A."/>
            <person name="Salih N.S."/>
            <person name="Samson R.A."/>
            <person name="Sandor E."/>
            <person name="Sanguinetti M."/>
            <person name="Schuetze T."/>
            <person name="Sepcic K."/>
            <person name="Shelest E."/>
            <person name="Sherlock G."/>
            <person name="Sophianopoulou V."/>
            <person name="Squina F.M."/>
            <person name="Sun H."/>
            <person name="Susca A."/>
            <person name="Todd R.B."/>
            <person name="Tsang A."/>
            <person name="Unkles S.E."/>
            <person name="van de Wiele N."/>
            <person name="van Rossen-Uffink D."/>
            <person name="Oliveira J.V."/>
            <person name="Vesth T.C."/>
            <person name="Visser J."/>
            <person name="Yu J.-H."/>
            <person name="Zhou M."/>
            <person name="Andersen M.R."/>
            <person name="Archer D.B."/>
            <person name="Baker S.E."/>
            <person name="Benoit I."/>
            <person name="Brakhage A.A."/>
            <person name="Braus G.H."/>
            <person name="Fischer R."/>
            <person name="Frisvad J.C."/>
            <person name="Goldman G.H."/>
            <person name="Houbraken J."/>
            <person name="Oakley B."/>
            <person name="Pocsi I."/>
            <person name="Scazzocchio C."/>
            <person name="Seiboth B."/>
            <person name="vanKuyk P.A."/>
            <person name="Wortman J."/>
            <person name="Dyer P.S."/>
            <person name="Grigoriev I.V."/>
        </authorList>
    </citation>
    <scope>NUCLEOTIDE SEQUENCE [LARGE SCALE GENOMIC DNA]</scope>
    <source>
        <strain evidence="2">CBS 134.48</strain>
    </source>
</reference>
<evidence type="ECO:0000313" key="2">
    <source>
        <dbReference type="Proteomes" id="UP000184304"/>
    </source>
</evidence>